<accession>A0AAV7SH92</accession>
<protein>
    <submittedName>
        <fullName evidence="1">Uncharacterized protein</fullName>
    </submittedName>
</protein>
<proteinExistence type="predicted"/>
<dbReference type="Proteomes" id="UP001066276">
    <property type="component" value="Chromosome 4_2"/>
</dbReference>
<name>A0AAV7SH92_PLEWA</name>
<dbReference type="EMBL" id="JANPWB010000008">
    <property type="protein sequence ID" value="KAJ1163450.1"/>
    <property type="molecule type" value="Genomic_DNA"/>
</dbReference>
<keyword evidence="2" id="KW-1185">Reference proteome</keyword>
<dbReference type="AlphaFoldDB" id="A0AAV7SH92"/>
<sequence>MPDHADLWLSPSTSIGLDRPKGAWKDPGSVEDTEGNSEAVWVLSRMAKGPKAPVIRMLLPPSLILAHHRLLILQSASNQP</sequence>
<organism evidence="1 2">
    <name type="scientific">Pleurodeles waltl</name>
    <name type="common">Iberian ribbed newt</name>
    <dbReference type="NCBI Taxonomy" id="8319"/>
    <lineage>
        <taxon>Eukaryota</taxon>
        <taxon>Metazoa</taxon>
        <taxon>Chordata</taxon>
        <taxon>Craniata</taxon>
        <taxon>Vertebrata</taxon>
        <taxon>Euteleostomi</taxon>
        <taxon>Amphibia</taxon>
        <taxon>Batrachia</taxon>
        <taxon>Caudata</taxon>
        <taxon>Salamandroidea</taxon>
        <taxon>Salamandridae</taxon>
        <taxon>Pleurodelinae</taxon>
        <taxon>Pleurodeles</taxon>
    </lineage>
</organism>
<reference evidence="1" key="1">
    <citation type="journal article" date="2022" name="bioRxiv">
        <title>Sequencing and chromosome-scale assembly of the giantPleurodeles waltlgenome.</title>
        <authorList>
            <person name="Brown T."/>
            <person name="Elewa A."/>
            <person name="Iarovenko S."/>
            <person name="Subramanian E."/>
            <person name="Araus A.J."/>
            <person name="Petzold A."/>
            <person name="Susuki M."/>
            <person name="Suzuki K.-i.T."/>
            <person name="Hayashi T."/>
            <person name="Toyoda A."/>
            <person name="Oliveira C."/>
            <person name="Osipova E."/>
            <person name="Leigh N.D."/>
            <person name="Simon A."/>
            <person name="Yun M.H."/>
        </authorList>
    </citation>
    <scope>NUCLEOTIDE SEQUENCE</scope>
    <source>
        <strain evidence="1">20211129_DDA</strain>
        <tissue evidence="1">Liver</tissue>
    </source>
</reference>
<evidence type="ECO:0000313" key="1">
    <source>
        <dbReference type="EMBL" id="KAJ1163450.1"/>
    </source>
</evidence>
<comment type="caution">
    <text evidence="1">The sequence shown here is derived from an EMBL/GenBank/DDBJ whole genome shotgun (WGS) entry which is preliminary data.</text>
</comment>
<gene>
    <name evidence="1" type="ORF">NDU88_003908</name>
</gene>
<evidence type="ECO:0000313" key="2">
    <source>
        <dbReference type="Proteomes" id="UP001066276"/>
    </source>
</evidence>